<evidence type="ECO:0000313" key="6">
    <source>
        <dbReference type="EMBL" id="VAX15538.1"/>
    </source>
</evidence>
<evidence type="ECO:0000256" key="3">
    <source>
        <dbReference type="ARBA" id="ARBA00022723"/>
    </source>
</evidence>
<dbReference type="GO" id="GO:0005737">
    <property type="term" value="C:cytoplasm"/>
    <property type="evidence" value="ECO:0007669"/>
    <property type="project" value="InterPro"/>
</dbReference>
<keyword evidence="3" id="KW-0479">Metal-binding</keyword>
<proteinExistence type="inferred from homology"/>
<gene>
    <name evidence="6" type="ORF">MNBD_NITROSPINAE03-287</name>
</gene>
<evidence type="ECO:0000256" key="5">
    <source>
        <dbReference type="ARBA" id="ARBA00022842"/>
    </source>
</evidence>
<keyword evidence="5" id="KW-0460">Magnesium</keyword>
<dbReference type="PANTHER" id="PTHR10286">
    <property type="entry name" value="INORGANIC PYROPHOSPHATASE"/>
    <property type="match status" value="1"/>
</dbReference>
<sequence>MNNKTNKRHPWFDIDPGAKAPTYVQAFIEIERNSRLKLELDKQTGYLKVDRILHGAVHYPHSYGFIPRTYCDDKDPLDIFVLCSETIPSGTMVEARVIGAMRMTDQGELDDKIVSVASGDPAYIEIFNITQLPVYQRDELRKFFEEYKTLEHKEVIVKDFMNQDEALNAVTEAMELFKKHEQELLKKHYLG</sequence>
<evidence type="ECO:0000256" key="2">
    <source>
        <dbReference type="ARBA" id="ARBA00012146"/>
    </source>
</evidence>
<dbReference type="CDD" id="cd00412">
    <property type="entry name" value="pyrophosphatase"/>
    <property type="match status" value="1"/>
</dbReference>
<evidence type="ECO:0000256" key="4">
    <source>
        <dbReference type="ARBA" id="ARBA00022801"/>
    </source>
</evidence>
<organism evidence="6">
    <name type="scientific">hydrothermal vent metagenome</name>
    <dbReference type="NCBI Taxonomy" id="652676"/>
    <lineage>
        <taxon>unclassified sequences</taxon>
        <taxon>metagenomes</taxon>
        <taxon>ecological metagenomes</taxon>
    </lineage>
</organism>
<dbReference type="HAMAP" id="MF_00209">
    <property type="entry name" value="Inorganic_PPase"/>
    <property type="match status" value="1"/>
</dbReference>
<name>A0A3B1BVH5_9ZZZZ</name>
<dbReference type="AlphaFoldDB" id="A0A3B1BVH5"/>
<dbReference type="GO" id="GO:0000287">
    <property type="term" value="F:magnesium ion binding"/>
    <property type="evidence" value="ECO:0007669"/>
    <property type="project" value="InterPro"/>
</dbReference>
<keyword evidence="4 6" id="KW-0378">Hydrolase</keyword>
<reference evidence="6" key="1">
    <citation type="submission" date="2018-06" db="EMBL/GenBank/DDBJ databases">
        <authorList>
            <person name="Zhirakovskaya E."/>
        </authorList>
    </citation>
    <scope>NUCLEOTIDE SEQUENCE</scope>
</reference>
<dbReference type="Pfam" id="PF00719">
    <property type="entry name" value="Pyrophosphatase"/>
    <property type="match status" value="1"/>
</dbReference>
<dbReference type="Gene3D" id="3.90.80.10">
    <property type="entry name" value="Inorganic pyrophosphatase"/>
    <property type="match status" value="1"/>
</dbReference>
<comment type="cofactor">
    <cofactor evidence="1">
        <name>Mg(2+)</name>
        <dbReference type="ChEBI" id="CHEBI:18420"/>
    </cofactor>
</comment>
<dbReference type="GO" id="GO:0004427">
    <property type="term" value="F:inorganic diphosphate phosphatase activity"/>
    <property type="evidence" value="ECO:0007669"/>
    <property type="project" value="UniProtKB-EC"/>
</dbReference>
<dbReference type="SUPFAM" id="SSF50324">
    <property type="entry name" value="Inorganic pyrophosphatase"/>
    <property type="match status" value="1"/>
</dbReference>
<dbReference type="EMBL" id="UOGB01000021">
    <property type="protein sequence ID" value="VAX15538.1"/>
    <property type="molecule type" value="Genomic_DNA"/>
</dbReference>
<evidence type="ECO:0000256" key="1">
    <source>
        <dbReference type="ARBA" id="ARBA00001946"/>
    </source>
</evidence>
<dbReference type="InterPro" id="IPR036649">
    <property type="entry name" value="Pyrophosphatase_sf"/>
</dbReference>
<accession>A0A3B1BVH5</accession>
<dbReference type="InterPro" id="IPR008162">
    <property type="entry name" value="Pyrophosphatase"/>
</dbReference>
<dbReference type="GO" id="GO:0006796">
    <property type="term" value="P:phosphate-containing compound metabolic process"/>
    <property type="evidence" value="ECO:0007669"/>
    <property type="project" value="InterPro"/>
</dbReference>
<protein>
    <recommendedName>
        <fullName evidence="2">inorganic diphosphatase</fullName>
        <ecNumber evidence="2">3.6.1.1</ecNumber>
    </recommendedName>
</protein>
<dbReference type="EC" id="3.6.1.1" evidence="2"/>